<proteinExistence type="inferred from homology"/>
<dbReference type="InterPro" id="IPR015815">
    <property type="entry name" value="HIBADH-related"/>
</dbReference>
<dbReference type="InterPro" id="IPR036291">
    <property type="entry name" value="NAD(P)-bd_dom_sf"/>
</dbReference>
<dbReference type="Pfam" id="PF03446">
    <property type="entry name" value="NAD_binding_2"/>
    <property type="match status" value="1"/>
</dbReference>
<evidence type="ECO:0000256" key="2">
    <source>
        <dbReference type="ARBA" id="ARBA00023002"/>
    </source>
</evidence>
<dbReference type="PANTHER" id="PTHR43580">
    <property type="entry name" value="OXIDOREDUCTASE GLYR1-RELATED"/>
    <property type="match status" value="1"/>
</dbReference>
<dbReference type="GO" id="GO:0050661">
    <property type="term" value="F:NADP binding"/>
    <property type="evidence" value="ECO:0007669"/>
    <property type="project" value="InterPro"/>
</dbReference>
<dbReference type="GO" id="GO:0016491">
    <property type="term" value="F:oxidoreductase activity"/>
    <property type="evidence" value="ECO:0007669"/>
    <property type="project" value="UniProtKB-KW"/>
</dbReference>
<evidence type="ECO:0000313" key="8">
    <source>
        <dbReference type="Proteomes" id="UP000004926"/>
    </source>
</evidence>
<organism evidence="7 8">
    <name type="scientific">Saccharomonospora marina XMU15</name>
    <dbReference type="NCBI Taxonomy" id="882083"/>
    <lineage>
        <taxon>Bacteria</taxon>
        <taxon>Bacillati</taxon>
        <taxon>Actinomycetota</taxon>
        <taxon>Actinomycetes</taxon>
        <taxon>Pseudonocardiales</taxon>
        <taxon>Pseudonocardiaceae</taxon>
        <taxon>Saccharomonospora</taxon>
    </lineage>
</organism>
<evidence type="ECO:0000256" key="4">
    <source>
        <dbReference type="PIRSR" id="PIRSR000103-1"/>
    </source>
</evidence>
<dbReference type="OrthoDB" id="3555007at2"/>
<feature type="domain" description="6-phosphogluconate dehydrogenase NADP-binding" evidence="5">
    <location>
        <begin position="8"/>
        <end position="162"/>
    </location>
</feature>
<dbReference type="GO" id="GO:0051287">
    <property type="term" value="F:NAD binding"/>
    <property type="evidence" value="ECO:0007669"/>
    <property type="project" value="InterPro"/>
</dbReference>
<evidence type="ECO:0000259" key="6">
    <source>
        <dbReference type="Pfam" id="PF14833"/>
    </source>
</evidence>
<dbReference type="Proteomes" id="UP000004926">
    <property type="component" value="Chromosome"/>
</dbReference>
<dbReference type="Pfam" id="PF14833">
    <property type="entry name" value="NAD_binding_11"/>
    <property type="match status" value="1"/>
</dbReference>
<dbReference type="SUPFAM" id="SSF51735">
    <property type="entry name" value="NAD(P)-binding Rossmann-fold domains"/>
    <property type="match status" value="1"/>
</dbReference>
<gene>
    <name evidence="7" type="ORF">SacmaDRAFT_3074</name>
</gene>
<dbReference type="EMBL" id="CM001439">
    <property type="protein sequence ID" value="EHR51310.1"/>
    <property type="molecule type" value="Genomic_DNA"/>
</dbReference>
<feature type="active site" evidence="4">
    <location>
        <position position="175"/>
    </location>
</feature>
<evidence type="ECO:0000259" key="5">
    <source>
        <dbReference type="Pfam" id="PF03446"/>
    </source>
</evidence>
<dbReference type="InterPro" id="IPR013328">
    <property type="entry name" value="6PGD_dom2"/>
</dbReference>
<reference evidence="7 8" key="1">
    <citation type="journal article" date="2012" name="Stand. Genomic Sci.">
        <title>Genome sequence of the ocean sediment bacterium Saccharomonospora marina type strain (XMU15(T)).</title>
        <authorList>
            <person name="Klenk H.P."/>
            <person name="Lu M."/>
            <person name="Lucas S."/>
            <person name="Lapidus A."/>
            <person name="Copeland A."/>
            <person name="Pitluck S."/>
            <person name="Goodwin L.A."/>
            <person name="Han C."/>
            <person name="Tapia R."/>
            <person name="Brambilla E.M."/>
            <person name="Potter G."/>
            <person name="Land M."/>
            <person name="Ivanova N."/>
            <person name="Rohde M."/>
            <person name="Goker M."/>
            <person name="Detter J.C."/>
            <person name="Li W.J."/>
            <person name="Kyrpides N.C."/>
            <person name="Woyke T."/>
        </authorList>
    </citation>
    <scope>NUCLEOTIDE SEQUENCE [LARGE SCALE GENOMIC DNA]</scope>
    <source>
        <strain evidence="7 8">XMU15</strain>
    </source>
</reference>
<evidence type="ECO:0000256" key="1">
    <source>
        <dbReference type="ARBA" id="ARBA00009080"/>
    </source>
</evidence>
<dbReference type="STRING" id="882083.SacmaDRAFT_3074"/>
<dbReference type="PIRSF" id="PIRSF000103">
    <property type="entry name" value="HIBADH"/>
    <property type="match status" value="1"/>
</dbReference>
<dbReference type="Gene3D" id="1.10.1040.10">
    <property type="entry name" value="N-(1-d-carboxylethyl)-l-norvaline Dehydrogenase, domain 2"/>
    <property type="match status" value="1"/>
</dbReference>
<keyword evidence="2" id="KW-0560">Oxidoreductase</keyword>
<evidence type="ECO:0000313" key="7">
    <source>
        <dbReference type="EMBL" id="EHR51310.1"/>
    </source>
</evidence>
<feature type="domain" description="3-hydroxyisobutyrate dehydrogenase-like NAD-binding" evidence="6">
    <location>
        <begin position="174"/>
        <end position="288"/>
    </location>
</feature>
<evidence type="ECO:0000256" key="3">
    <source>
        <dbReference type="ARBA" id="ARBA00023027"/>
    </source>
</evidence>
<sequence>MVTDAVRLGFAGLGVMGQPMALNLARAGLPLVVWNRTAARCDPVVAEGACRAADARELFELADVVLLMLADEAAVDAVLARGTAGFGPRVRGRTVVHMGTVSSGYSSELAADITEAGGAYVEAPVSGSRGPARAGQLVAMLAGHDADVARVRPLLAPLCSATFDCGAVPGALLMKFAVNLFLITMVTGLTEAFHFAQGHRLDLSALERILDAGPMASTVSRTKAGKLVAGDFSVQASISDVLKNARLIAESARAAGLAAPLLEVCHALYGETADLGHGELDMAAVLRAVQDRTRRGDTGA</sequence>
<accession>H5X7L8</accession>
<dbReference type="AlphaFoldDB" id="H5X7L8"/>
<dbReference type="eggNOG" id="COG2084">
    <property type="taxonomic scope" value="Bacteria"/>
</dbReference>
<protein>
    <submittedName>
        <fullName evidence="7">Beta-hydroxyacid dehydrogenase, 3-hydroxyisobutyrate dehydrogenase</fullName>
    </submittedName>
</protein>
<dbReference type="InterPro" id="IPR008927">
    <property type="entry name" value="6-PGluconate_DH-like_C_sf"/>
</dbReference>
<keyword evidence="8" id="KW-1185">Reference proteome</keyword>
<dbReference type="InterPro" id="IPR029154">
    <property type="entry name" value="HIBADH-like_NADP-bd"/>
</dbReference>
<dbReference type="Gene3D" id="3.40.50.720">
    <property type="entry name" value="NAD(P)-binding Rossmann-like Domain"/>
    <property type="match status" value="1"/>
</dbReference>
<dbReference type="RefSeq" id="WP_009154695.1">
    <property type="nucleotide sequence ID" value="NZ_CM001439.1"/>
</dbReference>
<dbReference type="PANTHER" id="PTHR43580:SF2">
    <property type="entry name" value="CYTOKINE-LIKE NUCLEAR FACTOR N-PAC"/>
    <property type="match status" value="1"/>
</dbReference>
<dbReference type="InterPro" id="IPR006115">
    <property type="entry name" value="6PGDH_NADP-bd"/>
</dbReference>
<name>H5X7L8_9PSEU</name>
<dbReference type="InterPro" id="IPR051265">
    <property type="entry name" value="HIBADH-related_NP60_sf"/>
</dbReference>
<keyword evidence="3" id="KW-0520">NAD</keyword>
<dbReference type="HOGENOM" id="CLU_035117_0_2_11"/>
<dbReference type="SUPFAM" id="SSF48179">
    <property type="entry name" value="6-phosphogluconate dehydrogenase C-terminal domain-like"/>
    <property type="match status" value="1"/>
</dbReference>
<comment type="similarity">
    <text evidence="1">Belongs to the HIBADH-related family.</text>
</comment>